<proteinExistence type="predicted"/>
<evidence type="ECO:0000313" key="1">
    <source>
        <dbReference type="EMBL" id="OUD11741.1"/>
    </source>
</evidence>
<dbReference type="GO" id="GO:0005524">
    <property type="term" value="F:ATP binding"/>
    <property type="evidence" value="ECO:0007669"/>
    <property type="project" value="UniProtKB-KW"/>
</dbReference>
<organism evidence="1 2">
    <name type="scientific">Thioflexithrix psekupsensis</name>
    <dbReference type="NCBI Taxonomy" id="1570016"/>
    <lineage>
        <taxon>Bacteria</taxon>
        <taxon>Pseudomonadati</taxon>
        <taxon>Pseudomonadota</taxon>
        <taxon>Gammaproteobacteria</taxon>
        <taxon>Thiotrichales</taxon>
        <taxon>Thioflexithrix</taxon>
    </lineage>
</organism>
<dbReference type="AlphaFoldDB" id="A0A251X454"/>
<dbReference type="RefSeq" id="WP_086489758.1">
    <property type="nucleotide sequence ID" value="NZ_MSLT01000024.1"/>
</dbReference>
<gene>
    <name evidence="1" type="ORF">TPSD3_16975</name>
</gene>
<protein>
    <submittedName>
        <fullName evidence="1">ATP-binding protein</fullName>
    </submittedName>
</protein>
<sequence length="199" mass="22692">MITLYGDFVEETLGEQAYLAIGFSPSSVPLKQRWRNNGLSADFLADYFSTFFPAADQESDEINQRDELRGTVSYIANELLENAMKFNYERSSYPINIRLYLYPDHLVFLVTNSISPKQAESLQKRIQQLLHEDSESLYLQTLEQNAEQDILECSGLGLLSMINDYGAKLSWKLELLPLEIPLMLLTTRVELAVDGFGAY</sequence>
<dbReference type="InterPro" id="IPR058084">
    <property type="entry name" value="Slr1658-like"/>
</dbReference>
<dbReference type="OrthoDB" id="5488639at2"/>
<evidence type="ECO:0000313" key="2">
    <source>
        <dbReference type="Proteomes" id="UP000194798"/>
    </source>
</evidence>
<name>A0A251X454_9GAMM</name>
<keyword evidence="1" id="KW-0067">ATP-binding</keyword>
<accession>A0A251X454</accession>
<comment type="caution">
    <text evidence="1">The sequence shown here is derived from an EMBL/GenBank/DDBJ whole genome shotgun (WGS) entry which is preliminary data.</text>
</comment>
<dbReference type="EMBL" id="MSLT01000024">
    <property type="protein sequence ID" value="OUD11741.1"/>
    <property type="molecule type" value="Genomic_DNA"/>
</dbReference>
<keyword evidence="2" id="KW-1185">Reference proteome</keyword>
<reference evidence="1 2" key="1">
    <citation type="submission" date="2016-12" db="EMBL/GenBank/DDBJ databases">
        <title>Thioflexothrix psekupsii D3 genome sequencing and assembly.</title>
        <authorList>
            <person name="Fomenkov A."/>
            <person name="Vincze T."/>
            <person name="Grabovich M."/>
            <person name="Anton B.P."/>
            <person name="Dubinina G."/>
            <person name="Orlova M."/>
            <person name="Belousova E."/>
            <person name="Roberts R.J."/>
        </authorList>
    </citation>
    <scope>NUCLEOTIDE SEQUENCE [LARGE SCALE GENOMIC DNA]</scope>
    <source>
        <strain evidence="1">D3</strain>
    </source>
</reference>
<dbReference type="NCBIfam" id="NF047703">
    <property type="entry name" value="slr1658_superfam"/>
    <property type="match status" value="1"/>
</dbReference>
<dbReference type="Proteomes" id="UP000194798">
    <property type="component" value="Unassembled WGS sequence"/>
</dbReference>
<keyword evidence="1" id="KW-0547">Nucleotide-binding</keyword>